<keyword evidence="2" id="KW-1185">Reference proteome</keyword>
<accession>A0A8S0PPZ8</accession>
<gene>
    <name evidence="1" type="ORF">OLEA9_A033298</name>
</gene>
<sequence>MLGGAGRTKTGIVIGRRWQIAAGDETATQADCVGSRRLGTQADVDWGRKDENMIFSGENQIRGGGDAMLRIATGYNATRQLVSAETYYLQGSLPNSRALSSSLSFNAFQHQTSLMTSYTLPWKELSDHFSSLEQDLQKYADAPKAKLQ</sequence>
<evidence type="ECO:0000313" key="2">
    <source>
        <dbReference type="Proteomes" id="UP000594638"/>
    </source>
</evidence>
<dbReference type="Proteomes" id="UP000594638">
    <property type="component" value="Unassembled WGS sequence"/>
</dbReference>
<organism evidence="1 2">
    <name type="scientific">Olea europaea subsp. europaea</name>
    <dbReference type="NCBI Taxonomy" id="158383"/>
    <lineage>
        <taxon>Eukaryota</taxon>
        <taxon>Viridiplantae</taxon>
        <taxon>Streptophyta</taxon>
        <taxon>Embryophyta</taxon>
        <taxon>Tracheophyta</taxon>
        <taxon>Spermatophyta</taxon>
        <taxon>Magnoliopsida</taxon>
        <taxon>eudicotyledons</taxon>
        <taxon>Gunneridae</taxon>
        <taxon>Pentapetalae</taxon>
        <taxon>asterids</taxon>
        <taxon>lamiids</taxon>
        <taxon>Lamiales</taxon>
        <taxon>Oleaceae</taxon>
        <taxon>Oleeae</taxon>
        <taxon>Olea</taxon>
    </lineage>
</organism>
<proteinExistence type="predicted"/>
<evidence type="ECO:0000313" key="1">
    <source>
        <dbReference type="EMBL" id="CAA2955985.1"/>
    </source>
</evidence>
<name>A0A8S0PPZ8_OLEEU</name>
<reference evidence="1 2" key="1">
    <citation type="submission" date="2019-12" db="EMBL/GenBank/DDBJ databases">
        <authorList>
            <person name="Alioto T."/>
            <person name="Alioto T."/>
            <person name="Gomez Garrido J."/>
        </authorList>
    </citation>
    <scope>NUCLEOTIDE SEQUENCE [LARGE SCALE GENOMIC DNA]</scope>
</reference>
<protein>
    <submittedName>
        <fullName evidence="1">Uncharacterized protein</fullName>
    </submittedName>
</protein>
<dbReference type="EMBL" id="CACTIH010000170">
    <property type="protein sequence ID" value="CAA2955985.1"/>
    <property type="molecule type" value="Genomic_DNA"/>
</dbReference>
<comment type="caution">
    <text evidence="1">The sequence shown here is derived from an EMBL/GenBank/DDBJ whole genome shotgun (WGS) entry which is preliminary data.</text>
</comment>
<dbReference type="Gramene" id="OE9A033298T1">
    <property type="protein sequence ID" value="OE9A033298C1"/>
    <property type="gene ID" value="OE9A033298"/>
</dbReference>
<dbReference type="AlphaFoldDB" id="A0A8S0PPZ8"/>